<keyword evidence="1" id="KW-0862">Zinc</keyword>
<evidence type="ECO:0000313" key="3">
    <source>
        <dbReference type="EMBL" id="CAG9818614.1"/>
    </source>
</evidence>
<proteinExistence type="predicted"/>
<keyword evidence="1" id="KW-0863">Zinc-finger</keyword>
<organism evidence="3 4">
    <name type="scientific">Phaedon cochleariae</name>
    <name type="common">Mustard beetle</name>
    <dbReference type="NCBI Taxonomy" id="80249"/>
    <lineage>
        <taxon>Eukaryota</taxon>
        <taxon>Metazoa</taxon>
        <taxon>Ecdysozoa</taxon>
        <taxon>Arthropoda</taxon>
        <taxon>Hexapoda</taxon>
        <taxon>Insecta</taxon>
        <taxon>Pterygota</taxon>
        <taxon>Neoptera</taxon>
        <taxon>Endopterygota</taxon>
        <taxon>Coleoptera</taxon>
        <taxon>Polyphaga</taxon>
        <taxon>Cucujiformia</taxon>
        <taxon>Chrysomeloidea</taxon>
        <taxon>Chrysomelidae</taxon>
        <taxon>Chrysomelinae</taxon>
        <taxon>Chrysomelini</taxon>
        <taxon>Phaedon</taxon>
    </lineage>
</organism>
<sequence length="369" mass="42423">MEELEPKNNEENHALEMTDSRLSWAHYVCREAHTETTEERNTVRAMNPNKTGCSWAQYVCREAHTETTEALSLCEPNTLRKPTPVGLILCAAKPLQKLQKRGTLCEPRNLIEPFAVRLSMCVAEPIEKLQKSGTLMKPDLGPTWCKVCGKLFKNIYSLKSHRRQQCGVEARHECTLCLKKFKRTIHQIENKQGQPQQNQPSITTNIIPYIPGISEKIKLVGDKFQVKTVFKTDNTMRSILTQTKPKNEEQSSKNCIYSIPCVCGKFYTGETKRPLSVRTKEHEYNMKKRNTDKSKLAEHILTEDGQHMAKWNNIKIIEKEDNNQKRKIKESACILLNGDNSIASCSVDIDRTWYSLLKSEHENDKFKIN</sequence>
<reference evidence="3" key="2">
    <citation type="submission" date="2022-10" db="EMBL/GenBank/DDBJ databases">
        <authorList>
            <consortium name="ENA_rothamsted_submissions"/>
            <consortium name="culmorum"/>
            <person name="King R."/>
        </authorList>
    </citation>
    <scope>NUCLEOTIDE SEQUENCE</scope>
</reference>
<keyword evidence="4" id="KW-1185">Reference proteome</keyword>
<dbReference type="PANTHER" id="PTHR21301">
    <property type="entry name" value="REVERSE TRANSCRIPTASE"/>
    <property type="match status" value="1"/>
</dbReference>
<accession>A0A9N9SIR3</accession>
<evidence type="ECO:0000313" key="4">
    <source>
        <dbReference type="Proteomes" id="UP001153737"/>
    </source>
</evidence>
<protein>
    <recommendedName>
        <fullName evidence="2">C2H2-type domain-containing protein</fullName>
    </recommendedName>
</protein>
<dbReference type="AlphaFoldDB" id="A0A9N9SIR3"/>
<dbReference type="PROSITE" id="PS50157">
    <property type="entry name" value="ZINC_FINGER_C2H2_2"/>
    <property type="match status" value="1"/>
</dbReference>
<dbReference type="InterPro" id="IPR013087">
    <property type="entry name" value="Znf_C2H2_type"/>
</dbReference>
<dbReference type="EMBL" id="OU896708">
    <property type="protein sequence ID" value="CAG9818614.1"/>
    <property type="molecule type" value="Genomic_DNA"/>
</dbReference>
<dbReference type="CDD" id="cd10442">
    <property type="entry name" value="GIY-YIG_PLEs"/>
    <property type="match status" value="1"/>
</dbReference>
<dbReference type="PANTHER" id="PTHR21301:SF10">
    <property type="entry name" value="REVERSE TRANSCRIPTASE DOMAIN-CONTAINING PROTEIN"/>
    <property type="match status" value="1"/>
</dbReference>
<reference evidence="3" key="1">
    <citation type="submission" date="2022-01" db="EMBL/GenBank/DDBJ databases">
        <authorList>
            <person name="King R."/>
        </authorList>
    </citation>
    <scope>NUCLEOTIDE SEQUENCE</scope>
</reference>
<dbReference type="InterPro" id="IPR036236">
    <property type="entry name" value="Znf_C2H2_sf"/>
</dbReference>
<name>A0A9N9SIR3_PHACE</name>
<dbReference type="Gene3D" id="3.30.160.60">
    <property type="entry name" value="Classic Zinc Finger"/>
    <property type="match status" value="1"/>
</dbReference>
<feature type="domain" description="C2H2-type" evidence="2">
    <location>
        <begin position="143"/>
        <end position="170"/>
    </location>
</feature>
<dbReference type="SUPFAM" id="SSF57667">
    <property type="entry name" value="beta-beta-alpha zinc fingers"/>
    <property type="match status" value="1"/>
</dbReference>
<keyword evidence="1" id="KW-0479">Metal-binding</keyword>
<gene>
    <name evidence="3" type="ORF">PHAECO_LOCUS6295</name>
</gene>
<evidence type="ECO:0000256" key="1">
    <source>
        <dbReference type="PROSITE-ProRule" id="PRU00042"/>
    </source>
</evidence>
<dbReference type="GO" id="GO:0008270">
    <property type="term" value="F:zinc ion binding"/>
    <property type="evidence" value="ECO:0007669"/>
    <property type="project" value="UniProtKB-KW"/>
</dbReference>
<dbReference type="OrthoDB" id="6767782at2759"/>
<dbReference type="Proteomes" id="UP001153737">
    <property type="component" value="Chromosome 2"/>
</dbReference>
<evidence type="ECO:0000259" key="2">
    <source>
        <dbReference type="PROSITE" id="PS50157"/>
    </source>
</evidence>